<feature type="compositionally biased region" description="Polar residues" evidence="1">
    <location>
        <begin position="1"/>
        <end position="10"/>
    </location>
</feature>
<sequence>MKREYTSPTPELSFGLISESEDELDFSPSPTATVPYTTTPTSTPKPTKKAKSPSKSPAKSKSKVKPTADVSNNTTEKGIGNGASISPGTSPRKTGVACTKESWTTEKKRIVVEMMLEAGAKGVNLDMMSEQTGLTKQQLRDALKKRTDGGTNLRSQLLASFNTSAK</sequence>
<proteinExistence type="predicted"/>
<feature type="compositionally biased region" description="Low complexity" evidence="1">
    <location>
        <begin position="27"/>
        <end position="45"/>
    </location>
</feature>
<organism evidence="2 3">
    <name type="scientific">Kwoniella heveanensis BCC8398</name>
    <dbReference type="NCBI Taxonomy" id="1296120"/>
    <lineage>
        <taxon>Eukaryota</taxon>
        <taxon>Fungi</taxon>
        <taxon>Dikarya</taxon>
        <taxon>Basidiomycota</taxon>
        <taxon>Agaricomycotina</taxon>
        <taxon>Tremellomycetes</taxon>
        <taxon>Tremellales</taxon>
        <taxon>Cryptococcaceae</taxon>
        <taxon>Kwoniella</taxon>
    </lineage>
</organism>
<feature type="compositionally biased region" description="Basic residues" evidence="1">
    <location>
        <begin position="46"/>
        <end position="64"/>
    </location>
</feature>
<evidence type="ECO:0008006" key="4">
    <source>
        <dbReference type="Google" id="ProtNLM"/>
    </source>
</evidence>
<reference evidence="3" key="2">
    <citation type="submission" date="2013-12" db="EMBL/GenBank/DDBJ databases">
        <title>Evolution of pathogenesis and genome organization in the Tremellales.</title>
        <authorList>
            <person name="Cuomo C."/>
            <person name="Litvintseva A."/>
            <person name="Heitman J."/>
            <person name="Chen Y."/>
            <person name="Sun S."/>
            <person name="Springer D."/>
            <person name="Dromer F."/>
            <person name="Young S."/>
            <person name="Zeng Q."/>
            <person name="Chapman S."/>
            <person name="Gujja S."/>
            <person name="Saif S."/>
            <person name="Birren B."/>
        </authorList>
    </citation>
    <scope>NUCLEOTIDE SEQUENCE [LARGE SCALE GENOMIC DNA]</scope>
    <source>
        <strain evidence="3">BCC8398</strain>
    </source>
</reference>
<accession>A0A1B9GQW4</accession>
<reference evidence="2 3" key="1">
    <citation type="submission" date="2013-07" db="EMBL/GenBank/DDBJ databases">
        <title>The Genome Sequence of Cryptococcus heveanensis BCC8398.</title>
        <authorList>
            <consortium name="The Broad Institute Genome Sequencing Platform"/>
            <person name="Cuomo C."/>
            <person name="Litvintseva A."/>
            <person name="Chen Y."/>
            <person name="Heitman J."/>
            <person name="Sun S."/>
            <person name="Springer D."/>
            <person name="Dromer F."/>
            <person name="Young S.K."/>
            <person name="Zeng Q."/>
            <person name="Gargeya S."/>
            <person name="Fitzgerald M."/>
            <person name="Abouelleil A."/>
            <person name="Alvarado L."/>
            <person name="Berlin A.M."/>
            <person name="Chapman S.B."/>
            <person name="Dewar J."/>
            <person name="Goldberg J."/>
            <person name="Griggs A."/>
            <person name="Gujja S."/>
            <person name="Hansen M."/>
            <person name="Howarth C."/>
            <person name="Imamovic A."/>
            <person name="Larimer J."/>
            <person name="McCowan C."/>
            <person name="Murphy C."/>
            <person name="Pearson M."/>
            <person name="Priest M."/>
            <person name="Roberts A."/>
            <person name="Saif S."/>
            <person name="Shea T."/>
            <person name="Sykes S."/>
            <person name="Wortman J."/>
            <person name="Nusbaum C."/>
            <person name="Birren B."/>
        </authorList>
    </citation>
    <scope>NUCLEOTIDE SEQUENCE [LARGE SCALE GENOMIC DNA]</scope>
    <source>
        <strain evidence="2 3">BCC8398</strain>
    </source>
</reference>
<protein>
    <recommendedName>
        <fullName evidence="4">Myb-like domain-containing protein</fullName>
    </recommendedName>
</protein>
<feature type="region of interest" description="Disordered" evidence="1">
    <location>
        <begin position="1"/>
        <end position="101"/>
    </location>
</feature>
<feature type="region of interest" description="Disordered" evidence="1">
    <location>
        <begin position="146"/>
        <end position="166"/>
    </location>
</feature>
<keyword evidence="3" id="KW-1185">Reference proteome</keyword>
<evidence type="ECO:0000256" key="1">
    <source>
        <dbReference type="SAM" id="MobiDB-lite"/>
    </source>
</evidence>
<feature type="compositionally biased region" description="Polar residues" evidence="1">
    <location>
        <begin position="83"/>
        <end position="92"/>
    </location>
</feature>
<dbReference type="Proteomes" id="UP000092666">
    <property type="component" value="Unassembled WGS sequence"/>
</dbReference>
<evidence type="ECO:0000313" key="3">
    <source>
        <dbReference type="Proteomes" id="UP000092666"/>
    </source>
</evidence>
<gene>
    <name evidence="2" type="ORF">I316_04996</name>
</gene>
<evidence type="ECO:0000313" key="2">
    <source>
        <dbReference type="EMBL" id="OCF33255.1"/>
    </source>
</evidence>
<dbReference type="EMBL" id="KV700126">
    <property type="protein sequence ID" value="OCF33255.1"/>
    <property type="molecule type" value="Genomic_DNA"/>
</dbReference>
<dbReference type="OrthoDB" id="2565233at2759"/>
<dbReference type="AlphaFoldDB" id="A0A1B9GQW4"/>
<feature type="compositionally biased region" description="Polar residues" evidence="1">
    <location>
        <begin position="149"/>
        <end position="166"/>
    </location>
</feature>
<name>A0A1B9GQW4_9TREE</name>